<keyword evidence="4 9" id="KW-0540">Nuclease</keyword>
<evidence type="ECO:0000256" key="9">
    <source>
        <dbReference type="HAMAP-Rule" id="MF_00009"/>
    </source>
</evidence>
<protein>
    <recommendedName>
        <fullName evidence="9">Endoribonuclease YbeY</fullName>
        <ecNumber evidence="9">3.1.-.-</ecNumber>
    </recommendedName>
</protein>
<dbReference type="InterPro" id="IPR002036">
    <property type="entry name" value="YbeY"/>
</dbReference>
<keyword evidence="11" id="KW-1185">Reference proteome</keyword>
<feature type="binding site" evidence="9">
    <location>
        <position position="142"/>
    </location>
    <ligand>
        <name>Zn(2+)</name>
        <dbReference type="ChEBI" id="CHEBI:29105"/>
        <note>catalytic</note>
    </ligand>
</feature>
<evidence type="ECO:0000256" key="4">
    <source>
        <dbReference type="ARBA" id="ARBA00022722"/>
    </source>
</evidence>
<comment type="similarity">
    <text evidence="1 9">Belongs to the endoribonuclease YbeY family.</text>
</comment>
<keyword evidence="2 9" id="KW-0690">Ribosome biogenesis</keyword>
<dbReference type="RefSeq" id="WP_106064451.1">
    <property type="nucleotide sequence ID" value="NZ_PVXO01000066.1"/>
</dbReference>
<dbReference type="GO" id="GO:0008270">
    <property type="term" value="F:zinc ion binding"/>
    <property type="evidence" value="ECO:0007669"/>
    <property type="project" value="UniProtKB-UniRule"/>
</dbReference>
<dbReference type="HAMAP" id="MF_00009">
    <property type="entry name" value="Endoribonucl_YbeY"/>
    <property type="match status" value="1"/>
</dbReference>
<dbReference type="AlphaFoldDB" id="A0A2T0B0V3"/>
<dbReference type="OrthoDB" id="9807740at2"/>
<comment type="cofactor">
    <cofactor evidence="9">
        <name>Zn(2+)</name>
        <dbReference type="ChEBI" id="CHEBI:29105"/>
    </cofactor>
    <text evidence="9">Binds 1 zinc ion.</text>
</comment>
<dbReference type="InterPro" id="IPR023091">
    <property type="entry name" value="MetalPrtase_cat_dom_sf_prd"/>
</dbReference>
<gene>
    <name evidence="9 10" type="primary">ybeY</name>
    <name evidence="10" type="ORF">CLLI_24080</name>
</gene>
<keyword evidence="8 9" id="KW-0862">Zinc</keyword>
<keyword evidence="5 9" id="KW-0479">Metal-binding</keyword>
<evidence type="ECO:0000256" key="6">
    <source>
        <dbReference type="ARBA" id="ARBA00022759"/>
    </source>
</evidence>
<dbReference type="GO" id="GO:0006364">
    <property type="term" value="P:rRNA processing"/>
    <property type="evidence" value="ECO:0007669"/>
    <property type="project" value="UniProtKB-UniRule"/>
</dbReference>
<evidence type="ECO:0000256" key="2">
    <source>
        <dbReference type="ARBA" id="ARBA00022517"/>
    </source>
</evidence>
<evidence type="ECO:0000256" key="8">
    <source>
        <dbReference type="ARBA" id="ARBA00022833"/>
    </source>
</evidence>
<feature type="binding site" evidence="9">
    <location>
        <position position="132"/>
    </location>
    <ligand>
        <name>Zn(2+)</name>
        <dbReference type="ChEBI" id="CHEBI:29105"/>
        <note>catalytic</note>
    </ligand>
</feature>
<dbReference type="GO" id="GO:0004222">
    <property type="term" value="F:metalloendopeptidase activity"/>
    <property type="evidence" value="ECO:0007669"/>
    <property type="project" value="InterPro"/>
</dbReference>
<dbReference type="NCBIfam" id="TIGR00043">
    <property type="entry name" value="rRNA maturation RNase YbeY"/>
    <property type="match status" value="1"/>
</dbReference>
<keyword evidence="9" id="KW-0963">Cytoplasm</keyword>
<evidence type="ECO:0000313" key="11">
    <source>
        <dbReference type="Proteomes" id="UP000239706"/>
    </source>
</evidence>
<evidence type="ECO:0000256" key="3">
    <source>
        <dbReference type="ARBA" id="ARBA00022552"/>
    </source>
</evidence>
<proteinExistence type="inferred from homology"/>
<accession>A0A2T0B0V3</accession>
<feature type="binding site" evidence="9">
    <location>
        <position position="136"/>
    </location>
    <ligand>
        <name>Zn(2+)</name>
        <dbReference type="ChEBI" id="CHEBI:29105"/>
        <note>catalytic</note>
    </ligand>
</feature>
<dbReference type="Pfam" id="PF02130">
    <property type="entry name" value="YbeY"/>
    <property type="match status" value="1"/>
</dbReference>
<evidence type="ECO:0000256" key="1">
    <source>
        <dbReference type="ARBA" id="ARBA00010875"/>
    </source>
</evidence>
<dbReference type="PANTHER" id="PTHR46986">
    <property type="entry name" value="ENDORIBONUCLEASE YBEY, CHLOROPLASTIC"/>
    <property type="match status" value="1"/>
</dbReference>
<evidence type="ECO:0000256" key="5">
    <source>
        <dbReference type="ARBA" id="ARBA00022723"/>
    </source>
</evidence>
<dbReference type="Gene3D" id="3.40.390.30">
    <property type="entry name" value="Metalloproteases ('zincins'), catalytic domain"/>
    <property type="match status" value="1"/>
</dbReference>
<evidence type="ECO:0000256" key="7">
    <source>
        <dbReference type="ARBA" id="ARBA00022801"/>
    </source>
</evidence>
<dbReference type="PANTHER" id="PTHR46986:SF1">
    <property type="entry name" value="ENDORIBONUCLEASE YBEY, CHLOROPLASTIC"/>
    <property type="match status" value="1"/>
</dbReference>
<comment type="caution">
    <text evidence="10">The sequence shown here is derived from an EMBL/GenBank/DDBJ whole genome shotgun (WGS) entry which is preliminary data.</text>
</comment>
<dbReference type="PROSITE" id="PS01306">
    <property type="entry name" value="UPF0054"/>
    <property type="match status" value="1"/>
</dbReference>
<reference evidence="10 11" key="1">
    <citation type="submission" date="2018-03" db="EMBL/GenBank/DDBJ databases">
        <title>Genome sequence of Clostridium liquoris DSM 100320.</title>
        <authorList>
            <person name="Poehlein A."/>
            <person name="Daniel R."/>
        </authorList>
    </citation>
    <scope>NUCLEOTIDE SEQUENCE [LARGE SCALE GENOMIC DNA]</scope>
    <source>
        <strain evidence="10 11">DSM 100320</strain>
    </source>
</reference>
<comment type="subcellular location">
    <subcellularLocation>
        <location evidence="9">Cytoplasm</location>
    </subcellularLocation>
</comment>
<keyword evidence="3 9" id="KW-0698">rRNA processing</keyword>
<dbReference type="SUPFAM" id="SSF55486">
    <property type="entry name" value="Metalloproteases ('zincins'), catalytic domain"/>
    <property type="match status" value="1"/>
</dbReference>
<sequence length="168" mass="19995">MIYIDNRQSKIEVMKKLEDTIEKIIDYALKDEKVEMDYEVSVIFVDNDTIKDINRENRDIDKVTDVLSFPMLDYPEGKVYKEIYVGYEFRPEDLDDDKLVLGDIVLSLEKAEEQSKEYGHSFLREACYLTVHSVLHLLGYDHMQEEEKNIMRKREEEILNKFQIGRES</sequence>
<dbReference type="InterPro" id="IPR020549">
    <property type="entry name" value="YbeY_CS"/>
</dbReference>
<dbReference type="GO" id="GO:0004521">
    <property type="term" value="F:RNA endonuclease activity"/>
    <property type="evidence" value="ECO:0007669"/>
    <property type="project" value="UniProtKB-UniRule"/>
</dbReference>
<comment type="function">
    <text evidence="9">Single strand-specific metallo-endoribonuclease involved in late-stage 70S ribosome quality control and in maturation of the 3' terminus of the 16S rRNA.</text>
</comment>
<keyword evidence="7 9" id="KW-0378">Hydrolase</keyword>
<keyword evidence="6 9" id="KW-0255">Endonuclease</keyword>
<organism evidence="10 11">
    <name type="scientific">Clostridium liquoris</name>
    <dbReference type="NCBI Taxonomy" id="1289519"/>
    <lineage>
        <taxon>Bacteria</taxon>
        <taxon>Bacillati</taxon>
        <taxon>Bacillota</taxon>
        <taxon>Clostridia</taxon>
        <taxon>Eubacteriales</taxon>
        <taxon>Clostridiaceae</taxon>
        <taxon>Clostridium</taxon>
    </lineage>
</organism>
<evidence type="ECO:0000313" key="10">
    <source>
        <dbReference type="EMBL" id="PRR77238.1"/>
    </source>
</evidence>
<dbReference type="EC" id="3.1.-.-" evidence="9"/>
<dbReference type="EMBL" id="PVXO01000066">
    <property type="protein sequence ID" value="PRR77238.1"/>
    <property type="molecule type" value="Genomic_DNA"/>
</dbReference>
<name>A0A2T0B0V3_9CLOT</name>
<dbReference type="Proteomes" id="UP000239706">
    <property type="component" value="Unassembled WGS sequence"/>
</dbReference>
<dbReference type="GO" id="GO:0005737">
    <property type="term" value="C:cytoplasm"/>
    <property type="evidence" value="ECO:0007669"/>
    <property type="project" value="UniProtKB-SubCell"/>
</dbReference>